<keyword evidence="5" id="KW-0130">Cell adhesion</keyword>
<dbReference type="PROSITE" id="PS00232">
    <property type="entry name" value="CADHERIN_1"/>
    <property type="match status" value="1"/>
</dbReference>
<dbReference type="SUPFAM" id="SSF49313">
    <property type="entry name" value="Cadherin-like"/>
    <property type="match status" value="2"/>
</dbReference>
<evidence type="ECO:0000313" key="12">
    <source>
        <dbReference type="Proteomes" id="UP001476798"/>
    </source>
</evidence>
<evidence type="ECO:0000259" key="10">
    <source>
        <dbReference type="PROSITE" id="PS50268"/>
    </source>
</evidence>
<protein>
    <recommendedName>
        <fullName evidence="10">Cadherin domain-containing protein</fullName>
    </recommendedName>
</protein>
<evidence type="ECO:0000256" key="1">
    <source>
        <dbReference type="ARBA" id="ARBA00004167"/>
    </source>
</evidence>
<dbReference type="EMBL" id="JAHRIO010098791">
    <property type="protein sequence ID" value="MEQ2190309.1"/>
    <property type="molecule type" value="Genomic_DNA"/>
</dbReference>
<sequence length="132" mass="14891">MSYSFPEEMKRGSVIGNIAKDLGLQKGALSTRRSRIDTEESDKRYCDINLGNGELIVAERIDREELCGEKASCILKQEIVLENPLELHRISLHIQDVNDNSPQFNEKLISLEIHELAGRGARFVVEEAHDAD</sequence>
<dbReference type="PANTHER" id="PTHR24028:SF114">
    <property type="entry name" value="PCDH2G3 PROTEIN-RELATED"/>
    <property type="match status" value="1"/>
</dbReference>
<evidence type="ECO:0000256" key="6">
    <source>
        <dbReference type="ARBA" id="ARBA00022989"/>
    </source>
</evidence>
<name>A0ABV0Q3F2_9TELE</name>
<dbReference type="InterPro" id="IPR020894">
    <property type="entry name" value="Cadherin_CS"/>
</dbReference>
<feature type="non-terminal residue" evidence="11">
    <location>
        <position position="132"/>
    </location>
</feature>
<keyword evidence="6" id="KW-1133">Transmembrane helix</keyword>
<evidence type="ECO:0000256" key="9">
    <source>
        <dbReference type="PROSITE-ProRule" id="PRU00043"/>
    </source>
</evidence>
<dbReference type="InterPro" id="IPR015919">
    <property type="entry name" value="Cadherin-like_sf"/>
</dbReference>
<comment type="subcellular location">
    <subcellularLocation>
        <location evidence="1">Membrane</location>
        <topology evidence="1">Single-pass membrane protein</topology>
    </subcellularLocation>
</comment>
<feature type="domain" description="Cadherin" evidence="10">
    <location>
        <begin position="35"/>
        <end position="104"/>
    </location>
</feature>
<keyword evidence="7" id="KW-0472">Membrane</keyword>
<keyword evidence="8" id="KW-0325">Glycoprotein</keyword>
<comment type="caution">
    <text evidence="11">The sequence shown here is derived from an EMBL/GenBank/DDBJ whole genome shotgun (WGS) entry which is preliminary data.</text>
</comment>
<dbReference type="Pfam" id="PF08266">
    <property type="entry name" value="Cadherin_2"/>
    <property type="match status" value="1"/>
</dbReference>
<keyword evidence="3" id="KW-0677">Repeat</keyword>
<dbReference type="PRINTS" id="PR00205">
    <property type="entry name" value="CADHERIN"/>
</dbReference>
<keyword evidence="12" id="KW-1185">Reference proteome</keyword>
<evidence type="ECO:0000256" key="8">
    <source>
        <dbReference type="ARBA" id="ARBA00023180"/>
    </source>
</evidence>
<keyword evidence="2" id="KW-0812">Transmembrane</keyword>
<evidence type="ECO:0000256" key="4">
    <source>
        <dbReference type="ARBA" id="ARBA00022837"/>
    </source>
</evidence>
<dbReference type="PROSITE" id="PS50268">
    <property type="entry name" value="CADHERIN_2"/>
    <property type="match status" value="1"/>
</dbReference>
<dbReference type="Proteomes" id="UP001476798">
    <property type="component" value="Unassembled WGS sequence"/>
</dbReference>
<dbReference type="PANTHER" id="PTHR24028">
    <property type="entry name" value="CADHERIN-87A"/>
    <property type="match status" value="1"/>
</dbReference>
<organism evidence="11 12">
    <name type="scientific">Goodea atripinnis</name>
    <dbReference type="NCBI Taxonomy" id="208336"/>
    <lineage>
        <taxon>Eukaryota</taxon>
        <taxon>Metazoa</taxon>
        <taxon>Chordata</taxon>
        <taxon>Craniata</taxon>
        <taxon>Vertebrata</taxon>
        <taxon>Euteleostomi</taxon>
        <taxon>Actinopterygii</taxon>
        <taxon>Neopterygii</taxon>
        <taxon>Teleostei</taxon>
        <taxon>Neoteleostei</taxon>
        <taxon>Acanthomorphata</taxon>
        <taxon>Ovalentaria</taxon>
        <taxon>Atherinomorphae</taxon>
        <taxon>Cyprinodontiformes</taxon>
        <taxon>Goodeidae</taxon>
        <taxon>Goodea</taxon>
    </lineage>
</organism>
<gene>
    <name evidence="11" type="ORF">GOODEAATRI_034426</name>
</gene>
<evidence type="ECO:0000256" key="7">
    <source>
        <dbReference type="ARBA" id="ARBA00023136"/>
    </source>
</evidence>
<evidence type="ECO:0000313" key="11">
    <source>
        <dbReference type="EMBL" id="MEQ2190309.1"/>
    </source>
</evidence>
<dbReference type="Gene3D" id="2.60.40.60">
    <property type="entry name" value="Cadherins"/>
    <property type="match status" value="1"/>
</dbReference>
<evidence type="ECO:0000256" key="2">
    <source>
        <dbReference type="ARBA" id="ARBA00022692"/>
    </source>
</evidence>
<keyword evidence="4 9" id="KW-0106">Calcium</keyword>
<proteinExistence type="predicted"/>
<dbReference type="InterPro" id="IPR002126">
    <property type="entry name" value="Cadherin-like_dom"/>
</dbReference>
<dbReference type="InterPro" id="IPR013164">
    <property type="entry name" value="Cadherin_N"/>
</dbReference>
<accession>A0ABV0Q3F2</accession>
<evidence type="ECO:0000256" key="5">
    <source>
        <dbReference type="ARBA" id="ARBA00022889"/>
    </source>
</evidence>
<evidence type="ECO:0000256" key="3">
    <source>
        <dbReference type="ARBA" id="ARBA00022737"/>
    </source>
</evidence>
<reference evidence="11 12" key="1">
    <citation type="submission" date="2021-06" db="EMBL/GenBank/DDBJ databases">
        <authorList>
            <person name="Palmer J.M."/>
        </authorList>
    </citation>
    <scope>NUCLEOTIDE SEQUENCE [LARGE SCALE GENOMIC DNA]</scope>
    <source>
        <strain evidence="11 12">GA_2019</strain>
        <tissue evidence="11">Muscle</tissue>
    </source>
</reference>
<dbReference type="InterPro" id="IPR050174">
    <property type="entry name" value="Protocadherin/Cadherin-CA"/>
</dbReference>